<dbReference type="GO" id="GO:0016787">
    <property type="term" value="F:hydrolase activity"/>
    <property type="evidence" value="ECO:0007669"/>
    <property type="project" value="UniProtKB-KW"/>
</dbReference>
<keyword evidence="3" id="KW-0378">Hydrolase</keyword>
<dbReference type="Pfam" id="PF01863">
    <property type="entry name" value="YgjP-like"/>
    <property type="match status" value="1"/>
</dbReference>
<comment type="caution">
    <text evidence="3">The sequence shown here is derived from an EMBL/GenBank/DDBJ whole genome shotgun (WGS) entry which is preliminary data.</text>
</comment>
<sequence>MATANHRKQPAQRRRKGSGYPVQDLRQRALAWAVKLRVNPRVIRVQDMRHKWGSCTSQGTVTLAHDLVDRSNEFQDYVIVHELLHMRYANHGRVFKALMSAYVPTWRQLESEADSPPVKTGC</sequence>
<organism evidence="3 4">
    <name type="scientific">Hydrogenophaga laconesensis</name>
    <dbReference type="NCBI Taxonomy" id="1805971"/>
    <lineage>
        <taxon>Bacteria</taxon>
        <taxon>Pseudomonadati</taxon>
        <taxon>Pseudomonadota</taxon>
        <taxon>Betaproteobacteria</taxon>
        <taxon>Burkholderiales</taxon>
        <taxon>Comamonadaceae</taxon>
        <taxon>Hydrogenophaga</taxon>
    </lineage>
</organism>
<dbReference type="PANTHER" id="PTHR30399">
    <property type="entry name" value="UNCHARACTERIZED PROTEIN YGJP"/>
    <property type="match status" value="1"/>
</dbReference>
<proteinExistence type="predicted"/>
<feature type="domain" description="YgjP-like metallopeptidase" evidence="2">
    <location>
        <begin position="23"/>
        <end position="111"/>
    </location>
</feature>
<reference evidence="3 4" key="1">
    <citation type="submission" date="2023-07" db="EMBL/GenBank/DDBJ databases">
        <title>Sorghum-associated microbial communities from plants grown in Nebraska, USA.</title>
        <authorList>
            <person name="Schachtman D."/>
        </authorList>
    </citation>
    <scope>NUCLEOTIDE SEQUENCE [LARGE SCALE GENOMIC DNA]</scope>
    <source>
        <strain evidence="3 4">BE240</strain>
    </source>
</reference>
<evidence type="ECO:0000259" key="2">
    <source>
        <dbReference type="Pfam" id="PF01863"/>
    </source>
</evidence>
<accession>A0ABU1VCS4</accession>
<protein>
    <submittedName>
        <fullName evidence="3">Metal-dependent hydrolase</fullName>
    </submittedName>
</protein>
<evidence type="ECO:0000313" key="3">
    <source>
        <dbReference type="EMBL" id="MDR7095160.1"/>
    </source>
</evidence>
<name>A0ABU1VCS4_9BURK</name>
<evidence type="ECO:0000313" key="4">
    <source>
        <dbReference type="Proteomes" id="UP001265550"/>
    </source>
</evidence>
<dbReference type="InterPro" id="IPR002725">
    <property type="entry name" value="YgjP-like_metallopeptidase"/>
</dbReference>
<dbReference type="PANTHER" id="PTHR30399:SF1">
    <property type="entry name" value="UTP PYROPHOSPHATASE"/>
    <property type="match status" value="1"/>
</dbReference>
<dbReference type="InterPro" id="IPR053136">
    <property type="entry name" value="UTP_pyrophosphatase-like"/>
</dbReference>
<keyword evidence="4" id="KW-1185">Reference proteome</keyword>
<dbReference type="Gene3D" id="3.30.2010.10">
    <property type="entry name" value="Metalloproteases ('zincins'), catalytic domain"/>
    <property type="match status" value="1"/>
</dbReference>
<dbReference type="Proteomes" id="UP001265550">
    <property type="component" value="Unassembled WGS sequence"/>
</dbReference>
<dbReference type="CDD" id="cd07344">
    <property type="entry name" value="M48_yhfN_like"/>
    <property type="match status" value="1"/>
</dbReference>
<evidence type="ECO:0000256" key="1">
    <source>
        <dbReference type="SAM" id="MobiDB-lite"/>
    </source>
</evidence>
<gene>
    <name evidence="3" type="ORF">J2X09_002904</name>
</gene>
<feature type="compositionally biased region" description="Basic residues" evidence="1">
    <location>
        <begin position="1"/>
        <end position="17"/>
    </location>
</feature>
<dbReference type="RefSeq" id="WP_204733942.1">
    <property type="nucleotide sequence ID" value="NZ_JAVDWE010000007.1"/>
</dbReference>
<feature type="region of interest" description="Disordered" evidence="1">
    <location>
        <begin position="1"/>
        <end position="21"/>
    </location>
</feature>
<dbReference type="EMBL" id="JAVDWE010000007">
    <property type="protein sequence ID" value="MDR7095160.1"/>
    <property type="molecule type" value="Genomic_DNA"/>
</dbReference>